<sequence length="82" mass="8938">MNIITSRFICIFAIILSFSHHIQYTKASSLFGEEEPRTSTTSKPKSQTTTPKAQVSGATMKGAYYTVIGSVLIATAVCRYSV</sequence>
<evidence type="ECO:0000256" key="1">
    <source>
        <dbReference type="SAM" id="MobiDB-lite"/>
    </source>
</evidence>
<evidence type="ECO:0000313" key="4">
    <source>
        <dbReference type="WBParaSite" id="SRDH1_92990.1"/>
    </source>
</evidence>
<keyword evidence="3" id="KW-1185">Reference proteome</keyword>
<name>A0AA85GCW2_9TREM</name>
<feature type="chain" id="PRO_5041726371" evidence="2">
    <location>
        <begin position="28"/>
        <end position="82"/>
    </location>
</feature>
<dbReference type="WBParaSite" id="SRDH1_92990.1">
    <property type="protein sequence ID" value="SRDH1_92990.1"/>
    <property type="gene ID" value="SRDH1_92990"/>
</dbReference>
<evidence type="ECO:0000256" key="2">
    <source>
        <dbReference type="SAM" id="SignalP"/>
    </source>
</evidence>
<feature type="signal peptide" evidence="2">
    <location>
        <begin position="1"/>
        <end position="27"/>
    </location>
</feature>
<organism evidence="3 4">
    <name type="scientific">Schistosoma rodhaini</name>
    <dbReference type="NCBI Taxonomy" id="6188"/>
    <lineage>
        <taxon>Eukaryota</taxon>
        <taxon>Metazoa</taxon>
        <taxon>Spiralia</taxon>
        <taxon>Lophotrochozoa</taxon>
        <taxon>Platyhelminthes</taxon>
        <taxon>Trematoda</taxon>
        <taxon>Digenea</taxon>
        <taxon>Strigeidida</taxon>
        <taxon>Schistosomatoidea</taxon>
        <taxon>Schistosomatidae</taxon>
        <taxon>Schistosoma</taxon>
    </lineage>
</organism>
<proteinExistence type="predicted"/>
<dbReference type="AlphaFoldDB" id="A0AA85GCW2"/>
<evidence type="ECO:0000313" key="3">
    <source>
        <dbReference type="Proteomes" id="UP000050792"/>
    </source>
</evidence>
<feature type="region of interest" description="Disordered" evidence="1">
    <location>
        <begin position="31"/>
        <end position="54"/>
    </location>
</feature>
<protein>
    <submittedName>
        <fullName evidence="4">Uncharacterized protein</fullName>
    </submittedName>
</protein>
<feature type="compositionally biased region" description="Low complexity" evidence="1">
    <location>
        <begin position="38"/>
        <end position="52"/>
    </location>
</feature>
<dbReference type="Proteomes" id="UP000050792">
    <property type="component" value="Unassembled WGS sequence"/>
</dbReference>
<keyword evidence="2" id="KW-0732">Signal</keyword>
<reference evidence="3" key="1">
    <citation type="submission" date="2022-06" db="EMBL/GenBank/DDBJ databases">
        <authorList>
            <person name="Berger JAMES D."/>
            <person name="Berger JAMES D."/>
        </authorList>
    </citation>
    <scope>NUCLEOTIDE SEQUENCE [LARGE SCALE GENOMIC DNA]</scope>
</reference>
<reference evidence="4" key="2">
    <citation type="submission" date="2023-11" db="UniProtKB">
        <authorList>
            <consortium name="WormBaseParasite"/>
        </authorList>
    </citation>
    <scope>IDENTIFICATION</scope>
</reference>
<accession>A0AA85GCW2</accession>